<dbReference type="OrthoDB" id="4062651at2759"/>
<dbReference type="GO" id="GO:0005524">
    <property type="term" value="F:ATP binding"/>
    <property type="evidence" value="ECO:0007669"/>
    <property type="project" value="InterPro"/>
</dbReference>
<feature type="domain" description="Protein kinase" evidence="1">
    <location>
        <begin position="41"/>
        <end position="277"/>
    </location>
</feature>
<dbReference type="VEuPathDB" id="FungiDB:ACJ73_00031"/>
<dbReference type="GO" id="GO:0004672">
    <property type="term" value="F:protein kinase activity"/>
    <property type="evidence" value="ECO:0007669"/>
    <property type="project" value="InterPro"/>
</dbReference>
<organism evidence="2 3">
    <name type="scientific">Blastomyces percursus</name>
    <dbReference type="NCBI Taxonomy" id="1658174"/>
    <lineage>
        <taxon>Eukaryota</taxon>
        <taxon>Fungi</taxon>
        <taxon>Dikarya</taxon>
        <taxon>Ascomycota</taxon>
        <taxon>Pezizomycotina</taxon>
        <taxon>Eurotiomycetes</taxon>
        <taxon>Eurotiomycetidae</taxon>
        <taxon>Onygenales</taxon>
        <taxon>Ajellomycetaceae</taxon>
        <taxon>Blastomyces</taxon>
    </lineage>
</organism>
<dbReference type="EMBL" id="LGTZ01000001">
    <property type="protein sequence ID" value="OJD28590.1"/>
    <property type="molecule type" value="Genomic_DNA"/>
</dbReference>
<evidence type="ECO:0000259" key="1">
    <source>
        <dbReference type="PROSITE" id="PS50011"/>
    </source>
</evidence>
<reference evidence="2 3" key="1">
    <citation type="submission" date="2015-08" db="EMBL/GenBank/DDBJ databases">
        <title>Emmonsia species relationships and genome sequence.</title>
        <authorList>
            <person name="Cuomo C.A."/>
            <person name="Schwartz I.S."/>
            <person name="Kenyon C."/>
            <person name="De Hoog G.S."/>
            <person name="Govender N.P."/>
            <person name="Botha A."/>
            <person name="Moreno L."/>
            <person name="De Vries M."/>
            <person name="Munoz J.F."/>
            <person name="Stielow J.B."/>
        </authorList>
    </citation>
    <scope>NUCLEOTIDE SEQUENCE [LARGE SCALE GENOMIC DNA]</scope>
    <source>
        <strain evidence="2 3">EI222</strain>
    </source>
</reference>
<accession>A0A1J9QIA9</accession>
<name>A0A1J9QIA9_9EURO</name>
<dbReference type="Proteomes" id="UP000242791">
    <property type="component" value="Unassembled WGS sequence"/>
</dbReference>
<gene>
    <name evidence="2" type="ORF">ACJ73_00031</name>
</gene>
<comment type="caution">
    <text evidence="2">The sequence shown here is derived from an EMBL/GenBank/DDBJ whole genome shotgun (WGS) entry which is preliminary data.</text>
</comment>
<dbReference type="InterPro" id="IPR000719">
    <property type="entry name" value="Prot_kinase_dom"/>
</dbReference>
<dbReference type="InterPro" id="IPR011009">
    <property type="entry name" value="Kinase-like_dom_sf"/>
</dbReference>
<keyword evidence="3" id="KW-1185">Reference proteome</keyword>
<proteinExistence type="predicted"/>
<dbReference type="AlphaFoldDB" id="A0A1J9QIA9"/>
<feature type="non-terminal residue" evidence="2">
    <location>
        <position position="1"/>
    </location>
</feature>
<protein>
    <recommendedName>
        <fullName evidence="1">Protein kinase domain-containing protein</fullName>
    </recommendedName>
</protein>
<evidence type="ECO:0000313" key="3">
    <source>
        <dbReference type="Proteomes" id="UP000242791"/>
    </source>
</evidence>
<dbReference type="SUPFAM" id="SSF56112">
    <property type="entry name" value="Protein kinase-like (PK-like)"/>
    <property type="match status" value="1"/>
</dbReference>
<dbReference type="Pfam" id="PF00069">
    <property type="entry name" value="Pkinase"/>
    <property type="match status" value="1"/>
</dbReference>
<sequence>DELTNKCSMKKFSRNLEVLETVEDFGEVDEEIGFRHTIVIYRWNGAVYRGLSKYRYQSKSEVQRSHLTDITLIPPEDYCPIFQPHFTLAPDLFLTKGYIKHPRLSTYQSSCPKQISEQVLTEVEVCEAIRKDPHPNLAQYHGCKVYDGRITGLCFTKYNETLMERVNPKFFSKSSPPSNGLVPLESLKPWLDGIKQGIQHLHSLGWIHNDVNPSNIMFDNDGRPVIIDFDSCRPEGHSLGTTKRTYEWYDEDAHCADPNNDLKALDDLQAWLSGKMG</sequence>
<dbReference type="STRING" id="1658174.A0A1J9QIA9"/>
<dbReference type="PROSITE" id="PS50011">
    <property type="entry name" value="PROTEIN_KINASE_DOM"/>
    <property type="match status" value="1"/>
</dbReference>
<evidence type="ECO:0000313" key="2">
    <source>
        <dbReference type="EMBL" id="OJD28590.1"/>
    </source>
</evidence>
<dbReference type="Gene3D" id="1.10.510.10">
    <property type="entry name" value="Transferase(Phosphotransferase) domain 1"/>
    <property type="match status" value="1"/>
</dbReference>